<dbReference type="AlphaFoldDB" id="A0A9P5V0R9"/>
<dbReference type="Proteomes" id="UP000748756">
    <property type="component" value="Unassembled WGS sequence"/>
</dbReference>
<protein>
    <submittedName>
        <fullName evidence="1">Transducin (Beta)-like 1 X-linked receptor 1</fullName>
    </submittedName>
</protein>
<name>A0A9P5V0R9_9FUNG</name>
<dbReference type="OrthoDB" id="2443807at2759"/>
<keyword evidence="1" id="KW-0675">Receptor</keyword>
<organism evidence="1 2">
    <name type="scientific">Linnemannia schmuckeri</name>
    <dbReference type="NCBI Taxonomy" id="64567"/>
    <lineage>
        <taxon>Eukaryota</taxon>
        <taxon>Fungi</taxon>
        <taxon>Fungi incertae sedis</taxon>
        <taxon>Mucoromycota</taxon>
        <taxon>Mortierellomycotina</taxon>
        <taxon>Mortierellomycetes</taxon>
        <taxon>Mortierellales</taxon>
        <taxon>Mortierellaceae</taxon>
        <taxon>Linnemannia</taxon>
    </lineage>
</organism>
<proteinExistence type="predicted"/>
<evidence type="ECO:0000313" key="1">
    <source>
        <dbReference type="EMBL" id="KAF9128899.1"/>
    </source>
</evidence>
<dbReference type="InterPro" id="IPR027417">
    <property type="entry name" value="P-loop_NTPase"/>
</dbReference>
<comment type="caution">
    <text evidence="1">The sequence shown here is derived from an EMBL/GenBank/DDBJ whole genome shotgun (WGS) entry which is preliminary data.</text>
</comment>
<gene>
    <name evidence="1" type="primary">TBL1XR1</name>
    <name evidence="1" type="ORF">BG015_004272</name>
</gene>
<reference evidence="1" key="1">
    <citation type="journal article" date="2020" name="Fungal Divers.">
        <title>Resolving the Mortierellaceae phylogeny through synthesis of multi-gene phylogenetics and phylogenomics.</title>
        <authorList>
            <person name="Vandepol N."/>
            <person name="Liber J."/>
            <person name="Desiro A."/>
            <person name="Na H."/>
            <person name="Kennedy M."/>
            <person name="Barry K."/>
            <person name="Grigoriev I.V."/>
            <person name="Miller A.N."/>
            <person name="O'Donnell K."/>
            <person name="Stajich J.E."/>
            <person name="Bonito G."/>
        </authorList>
    </citation>
    <scope>NUCLEOTIDE SEQUENCE</scope>
    <source>
        <strain evidence="1">NRRL 6426</strain>
    </source>
</reference>
<accession>A0A9P5V0R9</accession>
<sequence>TTLQPCQAHFNSMTPTPQSLMSPQDAVEVTNKLLADARAAAGSPEVQRSTYTPVETLSKAIDALKGTEQEQELRTLFATMFSENDKLLDVIAARPDMSGDIAQNTNKQQGTLFFSQIHVTATSLDAAIQLYKEQRLKEYQRREVYIPPIAKASLQASDEDIFPLMENVEEFLRSGRQVMLLLGDSGAGETTFNRHLEKHLWDTYSAGDPIPLRIILPAIKEPGLDLVDKHLKASGFSDEHIHQLKLEKQEFVVLCDGYDESQLSTNLHTTNRLNQPGQWRVKMVICYRSECLGRGYYARFLPQVANHYDRTVQDFFQEAVIAPFSRRQIEDYV</sequence>
<dbReference type="EMBL" id="JAAAUQ010002031">
    <property type="protein sequence ID" value="KAF9128899.1"/>
    <property type="molecule type" value="Genomic_DNA"/>
</dbReference>
<keyword evidence="2" id="KW-1185">Reference proteome</keyword>
<evidence type="ECO:0000313" key="2">
    <source>
        <dbReference type="Proteomes" id="UP000748756"/>
    </source>
</evidence>
<dbReference type="Gene3D" id="3.40.50.300">
    <property type="entry name" value="P-loop containing nucleotide triphosphate hydrolases"/>
    <property type="match status" value="1"/>
</dbReference>
<feature type="non-terminal residue" evidence="1">
    <location>
        <position position="1"/>
    </location>
</feature>